<dbReference type="GO" id="GO:0003677">
    <property type="term" value="F:DNA binding"/>
    <property type="evidence" value="ECO:0007669"/>
    <property type="project" value="UniProtKB-KW"/>
</dbReference>
<evidence type="ECO:0000313" key="6">
    <source>
        <dbReference type="Proteomes" id="UP000629870"/>
    </source>
</evidence>
<dbReference type="SMART" id="SM00418">
    <property type="entry name" value="HTH_ARSR"/>
    <property type="match status" value="1"/>
</dbReference>
<proteinExistence type="predicted"/>
<evidence type="ECO:0000313" key="4">
    <source>
        <dbReference type="EMBL" id="TNM72256.1"/>
    </source>
</evidence>
<dbReference type="Pfam" id="PF12840">
    <property type="entry name" value="HTH_20"/>
    <property type="match status" value="1"/>
</dbReference>
<reference evidence="3 6" key="2">
    <citation type="submission" date="2020-08" db="EMBL/GenBank/DDBJ databases">
        <title>Genomic Encyclopedia of Type Strains, Phase IV (KMG-IV): sequencing the most valuable type-strain genomes for metagenomic binning, comparative biology and taxonomic classification.</title>
        <authorList>
            <person name="Goeker M."/>
        </authorList>
    </citation>
    <scope>NUCLEOTIDE SEQUENCE [LARGE SCALE GENOMIC DNA]</scope>
    <source>
        <strain evidence="3 6">DSM 12027</strain>
    </source>
</reference>
<accession>A0A5C4Y9M5</accession>
<dbReference type="Proteomes" id="UP000313988">
    <property type="component" value="Unassembled WGS sequence"/>
</dbReference>
<keyword evidence="6" id="KW-1185">Reference proteome</keyword>
<keyword evidence="3" id="KW-0238">DNA-binding</keyword>
<dbReference type="Gene3D" id="1.10.10.10">
    <property type="entry name" value="Winged helix-like DNA-binding domain superfamily/Winged helix DNA-binding domain"/>
    <property type="match status" value="1"/>
</dbReference>
<evidence type="ECO:0000256" key="1">
    <source>
        <dbReference type="SAM" id="MobiDB-lite"/>
    </source>
</evidence>
<evidence type="ECO:0000313" key="5">
    <source>
        <dbReference type="Proteomes" id="UP000313988"/>
    </source>
</evidence>
<dbReference type="RefSeq" id="WP_139401375.1">
    <property type="nucleotide sequence ID" value="NZ_JACHEW010000005.1"/>
</dbReference>
<feature type="domain" description="HTH arsR-type" evidence="2">
    <location>
        <begin position="1"/>
        <end position="88"/>
    </location>
</feature>
<dbReference type="PRINTS" id="PR00778">
    <property type="entry name" value="HTHARSR"/>
</dbReference>
<dbReference type="NCBIfam" id="NF033788">
    <property type="entry name" value="HTH_metalloreg"/>
    <property type="match status" value="1"/>
</dbReference>
<dbReference type="AlphaFoldDB" id="A0A5C4Y9M5"/>
<comment type="caution">
    <text evidence="4">The sequence shown here is derived from an EMBL/GenBank/DDBJ whole genome shotgun (WGS) entry which is preliminary data.</text>
</comment>
<dbReference type="InterPro" id="IPR036388">
    <property type="entry name" value="WH-like_DNA-bd_sf"/>
</dbReference>
<dbReference type="EMBL" id="VDMO01000004">
    <property type="protein sequence ID" value="TNM72256.1"/>
    <property type="molecule type" value="Genomic_DNA"/>
</dbReference>
<dbReference type="SUPFAM" id="SSF46785">
    <property type="entry name" value="Winged helix' DNA-binding domain"/>
    <property type="match status" value="1"/>
</dbReference>
<dbReference type="GO" id="GO:0003700">
    <property type="term" value="F:DNA-binding transcription factor activity"/>
    <property type="evidence" value="ECO:0007669"/>
    <property type="project" value="InterPro"/>
</dbReference>
<dbReference type="EMBL" id="JACHEW010000005">
    <property type="protein sequence ID" value="MBB6016243.1"/>
    <property type="molecule type" value="Genomic_DNA"/>
</dbReference>
<dbReference type="InterPro" id="IPR036390">
    <property type="entry name" value="WH_DNA-bd_sf"/>
</dbReference>
<name>A0A5C4Y9M5_9DEIO</name>
<feature type="region of interest" description="Disordered" evidence="1">
    <location>
        <begin position="98"/>
        <end position="120"/>
    </location>
</feature>
<dbReference type="InterPro" id="IPR011991">
    <property type="entry name" value="ArsR-like_HTH"/>
</dbReference>
<dbReference type="CDD" id="cd00090">
    <property type="entry name" value="HTH_ARSR"/>
    <property type="match status" value="1"/>
</dbReference>
<dbReference type="InterPro" id="IPR001845">
    <property type="entry name" value="HTH_ArsR_DNA-bd_dom"/>
</dbReference>
<dbReference type="OrthoDB" id="9799175at2"/>
<dbReference type="PANTHER" id="PTHR38600">
    <property type="entry name" value="TRANSCRIPTIONAL REGULATORY PROTEIN"/>
    <property type="match status" value="1"/>
</dbReference>
<sequence>MNTATFQALADPQRFQMVELLRREPLSVGEIAARLQLRQPQTSKHLRVLSDAGLIDVQASANRRICALRPEAFRELDDWLASYRQLWEERFDQLDDYLHQFQEQPDKPSPEPSSSTGETP</sequence>
<protein>
    <submittedName>
        <fullName evidence="3">DNA-binding transcriptional ArsR family regulator</fullName>
    </submittedName>
    <submittedName>
        <fullName evidence="4">Winged helix-turn-helix transcriptional regulator</fullName>
    </submittedName>
</protein>
<dbReference type="Proteomes" id="UP000629870">
    <property type="component" value="Unassembled WGS sequence"/>
</dbReference>
<organism evidence="4 5">
    <name type="scientific">Deinococcus radiopugnans ATCC 19172</name>
    <dbReference type="NCBI Taxonomy" id="585398"/>
    <lineage>
        <taxon>Bacteria</taxon>
        <taxon>Thermotogati</taxon>
        <taxon>Deinococcota</taxon>
        <taxon>Deinococci</taxon>
        <taxon>Deinococcales</taxon>
        <taxon>Deinococcaceae</taxon>
        <taxon>Deinococcus</taxon>
    </lineage>
</organism>
<evidence type="ECO:0000259" key="2">
    <source>
        <dbReference type="PROSITE" id="PS50987"/>
    </source>
</evidence>
<gene>
    <name evidence="4" type="ORF">FHR04_05390</name>
    <name evidence="3" type="ORF">HNQ04_001481</name>
</gene>
<reference evidence="4 5" key="1">
    <citation type="submission" date="2019-06" db="EMBL/GenBank/DDBJ databases">
        <title>Genome sequence of Deinococcus radiopugnans ATCC 19172.</title>
        <authorList>
            <person name="Maclea K.S."/>
            <person name="Maynard C.R."/>
        </authorList>
    </citation>
    <scope>NUCLEOTIDE SEQUENCE [LARGE SCALE GENOMIC DNA]</scope>
    <source>
        <strain evidence="4 5">ATCC 19172</strain>
    </source>
</reference>
<dbReference type="PROSITE" id="PS50987">
    <property type="entry name" value="HTH_ARSR_2"/>
    <property type="match status" value="1"/>
</dbReference>
<evidence type="ECO:0000313" key="3">
    <source>
        <dbReference type="EMBL" id="MBB6016243.1"/>
    </source>
</evidence>
<dbReference type="PANTHER" id="PTHR38600:SF2">
    <property type="entry name" value="SLL0088 PROTEIN"/>
    <property type="match status" value="1"/>
</dbReference>
<feature type="compositionally biased region" description="Basic and acidic residues" evidence="1">
    <location>
        <begin position="98"/>
        <end position="109"/>
    </location>
</feature>